<dbReference type="Pfam" id="PF03171">
    <property type="entry name" value="2OG-FeII_Oxy"/>
    <property type="match status" value="1"/>
</dbReference>
<dbReference type="FunFam" id="2.60.120.330:FF:000026">
    <property type="entry name" value="DIBOA-glucoside dioxygenase BX6"/>
    <property type="match status" value="1"/>
</dbReference>
<dbReference type="GO" id="GO:0046872">
    <property type="term" value="F:metal ion binding"/>
    <property type="evidence" value="ECO:0007669"/>
    <property type="project" value="UniProtKB-KW"/>
</dbReference>
<evidence type="ECO:0000256" key="5">
    <source>
        <dbReference type="RuleBase" id="RU003682"/>
    </source>
</evidence>
<feature type="domain" description="Fe2OG dioxygenase" evidence="6">
    <location>
        <begin position="206"/>
        <end position="309"/>
    </location>
</feature>
<keyword evidence="8" id="KW-1185">Reference proteome</keyword>
<dbReference type="EMBL" id="VOIH02000012">
    <property type="protein sequence ID" value="KAF3432130.1"/>
    <property type="molecule type" value="Genomic_DNA"/>
</dbReference>
<sequence length="359" mass="40212">MAMNTHDADYDRAEELKQFDESRAGVKGLVDSGLTAIPRIFIHPPETLSDLKPHSNSISTSIPIVDLSDRRSAIVDKISHAARELGIFQVTNHGIPSETLDRTIAAIKAFNDQPAEIRSRFYTRNFGSAVFYISNSDLYHSKAASWRDSLFMKLAPNRPAPEEVPEICRKEVVDWDKELERLGEKLMGLLSEGLGLSTDRLKEITCSEGRVMVGQYYPECPQPDQTLGHAAHSNTGVLTVLIQDQTDGGLQVKYGGVWVDVKPIHGAILISVGDLLQIFSNDEYKSVEHRVLANSSGKPRVHVSAFLSPSKREDLYGPLPELISPEKHPLFRQFTISEYMRRYLTKELDGKSLVNYHRV</sequence>
<evidence type="ECO:0000256" key="4">
    <source>
        <dbReference type="ARBA" id="ARBA00023004"/>
    </source>
</evidence>
<organism evidence="7 8">
    <name type="scientific">Rhamnella rubrinervis</name>
    <dbReference type="NCBI Taxonomy" id="2594499"/>
    <lineage>
        <taxon>Eukaryota</taxon>
        <taxon>Viridiplantae</taxon>
        <taxon>Streptophyta</taxon>
        <taxon>Embryophyta</taxon>
        <taxon>Tracheophyta</taxon>
        <taxon>Spermatophyta</taxon>
        <taxon>Magnoliopsida</taxon>
        <taxon>eudicotyledons</taxon>
        <taxon>Gunneridae</taxon>
        <taxon>Pentapetalae</taxon>
        <taxon>rosids</taxon>
        <taxon>fabids</taxon>
        <taxon>Rosales</taxon>
        <taxon>Rhamnaceae</taxon>
        <taxon>rhamnoid group</taxon>
        <taxon>Rhamneae</taxon>
        <taxon>Rhamnella</taxon>
    </lineage>
</organism>
<evidence type="ECO:0000256" key="1">
    <source>
        <dbReference type="ARBA" id="ARBA00008056"/>
    </source>
</evidence>
<dbReference type="OrthoDB" id="288590at2759"/>
<name>A0A8K0GRZ0_9ROSA</name>
<dbReference type="InterPro" id="IPR027443">
    <property type="entry name" value="IPNS-like_sf"/>
</dbReference>
<dbReference type="Gene3D" id="2.60.120.330">
    <property type="entry name" value="B-lactam Antibiotic, Isopenicillin N Synthase, Chain"/>
    <property type="match status" value="1"/>
</dbReference>
<evidence type="ECO:0000313" key="7">
    <source>
        <dbReference type="EMBL" id="KAF3432130.1"/>
    </source>
</evidence>
<dbReference type="SUPFAM" id="SSF51197">
    <property type="entry name" value="Clavaminate synthase-like"/>
    <property type="match status" value="1"/>
</dbReference>
<comment type="caution">
    <text evidence="7">The sequence shown here is derived from an EMBL/GenBank/DDBJ whole genome shotgun (WGS) entry which is preliminary data.</text>
</comment>
<keyword evidence="3 5" id="KW-0560">Oxidoreductase</keyword>
<protein>
    <recommendedName>
        <fullName evidence="6">Fe2OG dioxygenase domain-containing protein</fullName>
    </recommendedName>
</protein>
<reference evidence="7" key="1">
    <citation type="submission" date="2020-03" db="EMBL/GenBank/DDBJ databases">
        <title>A high-quality chromosome-level genome assembly of a woody plant with both climbing and erect habits, Rhamnella rubrinervis.</title>
        <authorList>
            <person name="Lu Z."/>
            <person name="Yang Y."/>
            <person name="Zhu X."/>
            <person name="Sun Y."/>
        </authorList>
    </citation>
    <scope>NUCLEOTIDE SEQUENCE</scope>
    <source>
        <strain evidence="7">BYM</strain>
        <tissue evidence="7">Leaf</tissue>
    </source>
</reference>
<dbReference type="GO" id="GO:0051213">
    <property type="term" value="F:dioxygenase activity"/>
    <property type="evidence" value="ECO:0007669"/>
    <property type="project" value="UniProtKB-ARBA"/>
</dbReference>
<dbReference type="AlphaFoldDB" id="A0A8K0GRZ0"/>
<dbReference type="InterPro" id="IPR026992">
    <property type="entry name" value="DIOX_N"/>
</dbReference>
<gene>
    <name evidence="7" type="ORF">FNV43_RR26869</name>
</gene>
<dbReference type="PANTHER" id="PTHR10209:SF751">
    <property type="entry name" value="OS06G0255100 PROTEIN"/>
    <property type="match status" value="1"/>
</dbReference>
<dbReference type="InterPro" id="IPR005123">
    <property type="entry name" value="Oxoglu/Fe-dep_dioxygenase_dom"/>
</dbReference>
<accession>A0A8K0GRZ0</accession>
<dbReference type="PANTHER" id="PTHR10209">
    <property type="entry name" value="OXIDOREDUCTASE, 2OG-FE II OXYGENASE FAMILY PROTEIN"/>
    <property type="match status" value="1"/>
</dbReference>
<comment type="similarity">
    <text evidence="1 5">Belongs to the iron/ascorbate-dependent oxidoreductase family.</text>
</comment>
<dbReference type="Pfam" id="PF14226">
    <property type="entry name" value="DIOX_N"/>
    <property type="match status" value="1"/>
</dbReference>
<proteinExistence type="inferred from homology"/>
<evidence type="ECO:0000256" key="2">
    <source>
        <dbReference type="ARBA" id="ARBA00022723"/>
    </source>
</evidence>
<dbReference type="InterPro" id="IPR044861">
    <property type="entry name" value="IPNS-like_FE2OG_OXY"/>
</dbReference>
<evidence type="ECO:0000313" key="8">
    <source>
        <dbReference type="Proteomes" id="UP000796880"/>
    </source>
</evidence>
<keyword evidence="2 5" id="KW-0479">Metal-binding</keyword>
<evidence type="ECO:0000259" key="6">
    <source>
        <dbReference type="PROSITE" id="PS51471"/>
    </source>
</evidence>
<dbReference type="PROSITE" id="PS51471">
    <property type="entry name" value="FE2OG_OXY"/>
    <property type="match status" value="1"/>
</dbReference>
<keyword evidence="4 5" id="KW-0408">Iron</keyword>
<evidence type="ECO:0000256" key="3">
    <source>
        <dbReference type="ARBA" id="ARBA00023002"/>
    </source>
</evidence>
<dbReference type="Proteomes" id="UP000796880">
    <property type="component" value="Unassembled WGS sequence"/>
</dbReference>